<comment type="pathway">
    <text evidence="2 12">Aminoacyl-tRNA biosynthesis; selenocysteinyl-tRNA(Sec) biosynthesis; L-seryl-tRNA(Sec) from L-serine and tRNA(Sec): step 1/1.</text>
</comment>
<dbReference type="PIRSF" id="PIRSF001529">
    <property type="entry name" value="Ser-tRNA-synth_IIa"/>
    <property type="match status" value="1"/>
</dbReference>
<dbReference type="EC" id="6.1.1.11" evidence="12"/>
<organism evidence="17 18">
    <name type="scientific">Paenalkalicoccus suaedae</name>
    <dbReference type="NCBI Taxonomy" id="2592382"/>
    <lineage>
        <taxon>Bacteria</taxon>
        <taxon>Bacillati</taxon>
        <taxon>Bacillota</taxon>
        <taxon>Bacilli</taxon>
        <taxon>Bacillales</taxon>
        <taxon>Bacillaceae</taxon>
        <taxon>Paenalkalicoccus</taxon>
    </lineage>
</organism>
<dbReference type="GO" id="GO:0016740">
    <property type="term" value="F:transferase activity"/>
    <property type="evidence" value="ECO:0007669"/>
    <property type="project" value="UniProtKB-ARBA"/>
</dbReference>
<protein>
    <recommendedName>
        <fullName evidence="12">Serine--tRNA ligase</fullName>
        <ecNumber evidence="12">6.1.1.11</ecNumber>
    </recommendedName>
    <alternativeName>
        <fullName evidence="12">Seryl-tRNA synthetase</fullName>
        <shortName evidence="12">SerRS</shortName>
    </alternativeName>
    <alternativeName>
        <fullName evidence="12">Seryl-tRNA(Ser/Sec) synthetase</fullName>
    </alternativeName>
</protein>
<comment type="function">
    <text evidence="12">Catalyzes the attachment of serine to tRNA(Ser). Is also able to aminoacylate tRNA(Sec) with serine, to form the misacylated tRNA L-seryl-tRNA(Sec), which will be further converted into selenocysteinyl-tRNA(Sec).</text>
</comment>
<dbReference type="Proteomes" id="UP000318138">
    <property type="component" value="Chromosome"/>
</dbReference>
<keyword evidence="9 12" id="KW-0030">Aminoacyl-tRNA synthetase</keyword>
<dbReference type="InterPro" id="IPR042103">
    <property type="entry name" value="SerRS_1_N_sf"/>
</dbReference>
<proteinExistence type="inferred from homology"/>
<dbReference type="InterPro" id="IPR002314">
    <property type="entry name" value="aa-tRNA-synt_IIb"/>
</dbReference>
<evidence type="ECO:0000259" key="16">
    <source>
        <dbReference type="PROSITE" id="PS50862"/>
    </source>
</evidence>
<dbReference type="CDD" id="cd00770">
    <property type="entry name" value="SerRS_core"/>
    <property type="match status" value="1"/>
</dbReference>
<dbReference type="UniPathway" id="UPA00906">
    <property type="reaction ID" value="UER00895"/>
</dbReference>
<evidence type="ECO:0000256" key="6">
    <source>
        <dbReference type="ARBA" id="ARBA00022741"/>
    </source>
</evidence>
<evidence type="ECO:0000256" key="11">
    <source>
        <dbReference type="ARBA" id="ARBA00048823"/>
    </source>
</evidence>
<comment type="domain">
    <text evidence="12">Consists of two distinct domains, a catalytic core and a N-terminal extension that is involved in tRNA binding.</text>
</comment>
<keyword evidence="5 12" id="KW-0436">Ligase</keyword>
<dbReference type="InterPro" id="IPR045864">
    <property type="entry name" value="aa-tRNA-synth_II/BPL/LPL"/>
</dbReference>
<accession>A0A859FBI9</accession>
<dbReference type="SUPFAM" id="SSF46589">
    <property type="entry name" value="tRNA-binding arm"/>
    <property type="match status" value="1"/>
</dbReference>
<evidence type="ECO:0000256" key="3">
    <source>
        <dbReference type="ARBA" id="ARBA00010728"/>
    </source>
</evidence>
<comment type="catalytic activity">
    <reaction evidence="11 12">
        <text>tRNA(Ser) + L-serine + ATP = L-seryl-tRNA(Ser) + AMP + diphosphate + H(+)</text>
        <dbReference type="Rhea" id="RHEA:12292"/>
        <dbReference type="Rhea" id="RHEA-COMP:9669"/>
        <dbReference type="Rhea" id="RHEA-COMP:9703"/>
        <dbReference type="ChEBI" id="CHEBI:15378"/>
        <dbReference type="ChEBI" id="CHEBI:30616"/>
        <dbReference type="ChEBI" id="CHEBI:33019"/>
        <dbReference type="ChEBI" id="CHEBI:33384"/>
        <dbReference type="ChEBI" id="CHEBI:78442"/>
        <dbReference type="ChEBI" id="CHEBI:78533"/>
        <dbReference type="ChEBI" id="CHEBI:456215"/>
        <dbReference type="EC" id="6.1.1.11"/>
    </reaction>
</comment>
<feature type="binding site" evidence="12">
    <location>
        <begin position="231"/>
        <end position="233"/>
    </location>
    <ligand>
        <name>L-serine</name>
        <dbReference type="ChEBI" id="CHEBI:33384"/>
    </ligand>
</feature>
<evidence type="ECO:0000256" key="8">
    <source>
        <dbReference type="ARBA" id="ARBA00022917"/>
    </source>
</evidence>
<dbReference type="AlphaFoldDB" id="A0A859FBI9"/>
<dbReference type="InterPro" id="IPR015866">
    <property type="entry name" value="Ser-tRNA-synth_1_N"/>
</dbReference>
<keyword evidence="6 12" id="KW-0547">Nucleotide-binding</keyword>
<evidence type="ECO:0000256" key="14">
    <source>
        <dbReference type="PIRSR" id="PIRSR001529-2"/>
    </source>
</evidence>
<feature type="binding site" evidence="13">
    <location>
        <position position="383"/>
    </location>
    <ligand>
        <name>L-serine</name>
        <dbReference type="ChEBI" id="CHEBI:33384"/>
    </ligand>
</feature>
<keyword evidence="4 12" id="KW-0963">Cytoplasm</keyword>
<comment type="similarity">
    <text evidence="3 12">Belongs to the class-II aminoacyl-tRNA synthetase family. Type-1 seryl-tRNA synthetase subfamily.</text>
</comment>
<evidence type="ECO:0000256" key="13">
    <source>
        <dbReference type="PIRSR" id="PIRSR001529-1"/>
    </source>
</evidence>
<dbReference type="EMBL" id="CP041372">
    <property type="protein sequence ID" value="QKS69606.1"/>
    <property type="molecule type" value="Genomic_DNA"/>
</dbReference>
<dbReference type="Pfam" id="PF00587">
    <property type="entry name" value="tRNA-synt_2b"/>
    <property type="match status" value="1"/>
</dbReference>
<dbReference type="InterPro" id="IPR033729">
    <property type="entry name" value="SerRS_core"/>
</dbReference>
<comment type="subcellular location">
    <subcellularLocation>
        <location evidence="1 12">Cytoplasm</location>
    </subcellularLocation>
</comment>
<dbReference type="PANTHER" id="PTHR43697">
    <property type="entry name" value="SERYL-TRNA SYNTHETASE"/>
    <property type="match status" value="1"/>
</dbReference>
<evidence type="ECO:0000256" key="7">
    <source>
        <dbReference type="ARBA" id="ARBA00022840"/>
    </source>
</evidence>
<dbReference type="GO" id="GO:0005737">
    <property type="term" value="C:cytoplasm"/>
    <property type="evidence" value="ECO:0007669"/>
    <property type="project" value="UniProtKB-SubCell"/>
</dbReference>
<dbReference type="NCBIfam" id="TIGR00414">
    <property type="entry name" value="serS"/>
    <property type="match status" value="1"/>
</dbReference>
<evidence type="ECO:0000256" key="15">
    <source>
        <dbReference type="SAM" id="Coils"/>
    </source>
</evidence>
<evidence type="ECO:0000256" key="10">
    <source>
        <dbReference type="ARBA" id="ARBA00047929"/>
    </source>
</evidence>
<dbReference type="Gene3D" id="1.10.287.40">
    <property type="entry name" value="Serine-tRNA synthetase, tRNA binding domain"/>
    <property type="match status" value="1"/>
</dbReference>
<dbReference type="GO" id="GO:0016260">
    <property type="term" value="P:selenocysteine biosynthetic process"/>
    <property type="evidence" value="ECO:0007669"/>
    <property type="project" value="UniProtKB-UniRule"/>
</dbReference>
<dbReference type="GO" id="GO:0004828">
    <property type="term" value="F:serine-tRNA ligase activity"/>
    <property type="evidence" value="ECO:0007669"/>
    <property type="project" value="UniProtKB-UniRule"/>
</dbReference>
<dbReference type="InterPro" id="IPR006195">
    <property type="entry name" value="aa-tRNA-synth_II"/>
</dbReference>
<dbReference type="PANTHER" id="PTHR43697:SF1">
    <property type="entry name" value="SERINE--TRNA LIGASE"/>
    <property type="match status" value="1"/>
</dbReference>
<dbReference type="PRINTS" id="PR00981">
    <property type="entry name" value="TRNASYNTHSER"/>
</dbReference>
<dbReference type="GO" id="GO:0140096">
    <property type="term" value="F:catalytic activity, acting on a protein"/>
    <property type="evidence" value="ECO:0007669"/>
    <property type="project" value="UniProtKB-ARBA"/>
</dbReference>
<evidence type="ECO:0000256" key="1">
    <source>
        <dbReference type="ARBA" id="ARBA00004496"/>
    </source>
</evidence>
<feature type="binding site" evidence="12 14">
    <location>
        <begin position="262"/>
        <end position="264"/>
    </location>
    <ligand>
        <name>ATP</name>
        <dbReference type="ChEBI" id="CHEBI:30616"/>
    </ligand>
</feature>
<feature type="binding site" evidence="12 14">
    <location>
        <begin position="349"/>
        <end position="352"/>
    </location>
    <ligand>
        <name>ATP</name>
        <dbReference type="ChEBI" id="CHEBI:30616"/>
    </ligand>
</feature>
<feature type="binding site" evidence="12">
    <location>
        <position position="385"/>
    </location>
    <ligand>
        <name>L-serine</name>
        <dbReference type="ChEBI" id="CHEBI:33384"/>
    </ligand>
</feature>
<evidence type="ECO:0000313" key="18">
    <source>
        <dbReference type="Proteomes" id="UP000318138"/>
    </source>
</evidence>
<dbReference type="Gene3D" id="3.30.930.10">
    <property type="entry name" value="Bira Bifunctional Protein, Domain 2"/>
    <property type="match status" value="1"/>
</dbReference>
<keyword evidence="18" id="KW-1185">Reference proteome</keyword>
<dbReference type="SUPFAM" id="SSF55681">
    <property type="entry name" value="Class II aaRS and biotin synthetases"/>
    <property type="match status" value="1"/>
</dbReference>
<evidence type="ECO:0000313" key="17">
    <source>
        <dbReference type="EMBL" id="QKS69606.1"/>
    </source>
</evidence>
<evidence type="ECO:0000256" key="12">
    <source>
        <dbReference type="HAMAP-Rule" id="MF_00176"/>
    </source>
</evidence>
<feature type="binding site" evidence="13">
    <location>
        <position position="262"/>
    </location>
    <ligand>
        <name>L-serine</name>
        <dbReference type="ChEBI" id="CHEBI:33384"/>
    </ligand>
</feature>
<dbReference type="HAMAP" id="MF_00176">
    <property type="entry name" value="Ser_tRNA_synth_type1"/>
    <property type="match status" value="1"/>
</dbReference>
<sequence>MLDMKVLRSDFAGVKEKLEARNEDISALDRFEEVDTKRRELIQQVEELKSRRNTVSQEISKMKKEKQDASEVIAEMQKVSADVKKLDEELRAIEEDMQLILLSIPNIPHESVPVGATEDDNIEVRTWGETPSFDFEEKAHWDLVTELNIVDFERAAKVTGSRFAFYKGLGARLERALINFMMDLHQEEHGYEEVLPPYMVNRDSMTGTGQLPKFEEDSFKIREEDYFLVPTAEVPVTNMHRDEMMTVEELPKQYVAYSACFRSEAGSAGRDTRGLIRQHQFNKVELVQFVKPEDSYKQLELLTSQAERVLQELKLPYRILSMCTGDLGFTAAKKYDIEVWLPSYKEYKEISSCSNFEAFQARRANIRFKRDSKAKAEHVHTLNGSGLAVGRTVAAIIENYQQADGTVVIPEVLRPYMGNKEVIK</sequence>
<feature type="binding site" evidence="13">
    <location>
        <position position="231"/>
    </location>
    <ligand>
        <name>L-serine</name>
        <dbReference type="ChEBI" id="CHEBI:33384"/>
    </ligand>
</feature>
<feature type="binding site" evidence="12 13">
    <location>
        <position position="285"/>
    </location>
    <ligand>
        <name>L-serine</name>
        <dbReference type="ChEBI" id="CHEBI:33384"/>
    </ligand>
</feature>
<dbReference type="PROSITE" id="PS50862">
    <property type="entry name" value="AA_TRNA_LIGASE_II"/>
    <property type="match status" value="1"/>
</dbReference>
<feature type="coiled-coil region" evidence="15">
    <location>
        <begin position="31"/>
        <end position="103"/>
    </location>
</feature>
<dbReference type="KEGG" id="psua:FLK61_22605"/>
<evidence type="ECO:0000256" key="2">
    <source>
        <dbReference type="ARBA" id="ARBA00005045"/>
    </source>
</evidence>
<dbReference type="Pfam" id="PF02403">
    <property type="entry name" value="Seryl_tRNA_N"/>
    <property type="match status" value="1"/>
</dbReference>
<dbReference type="InterPro" id="IPR002317">
    <property type="entry name" value="Ser-tRNA-ligase_type_1"/>
</dbReference>
<keyword evidence="8 12" id="KW-0648">Protein biosynthesis</keyword>
<keyword evidence="15" id="KW-0175">Coiled coil</keyword>
<name>A0A859FBI9_9BACI</name>
<evidence type="ECO:0000256" key="5">
    <source>
        <dbReference type="ARBA" id="ARBA00022598"/>
    </source>
</evidence>
<keyword evidence="7 12" id="KW-0067">ATP-binding</keyword>
<comment type="caution">
    <text evidence="12">Lacks conserved residue(s) required for the propagation of feature annotation.</text>
</comment>
<gene>
    <name evidence="12 17" type="primary">serS</name>
    <name evidence="17" type="ORF">FLK61_22605</name>
</gene>
<evidence type="ECO:0000256" key="9">
    <source>
        <dbReference type="ARBA" id="ARBA00023146"/>
    </source>
</evidence>
<comment type="subunit">
    <text evidence="12">Homodimer. The tRNA molecule binds across the dimer.</text>
</comment>
<dbReference type="InterPro" id="IPR010978">
    <property type="entry name" value="tRNA-bd_arm"/>
</dbReference>
<evidence type="ECO:0000256" key="4">
    <source>
        <dbReference type="ARBA" id="ARBA00022490"/>
    </source>
</evidence>
<comment type="catalytic activity">
    <reaction evidence="10 12">
        <text>tRNA(Sec) + L-serine + ATP = L-seryl-tRNA(Sec) + AMP + diphosphate + H(+)</text>
        <dbReference type="Rhea" id="RHEA:42580"/>
        <dbReference type="Rhea" id="RHEA-COMP:9742"/>
        <dbReference type="Rhea" id="RHEA-COMP:10128"/>
        <dbReference type="ChEBI" id="CHEBI:15378"/>
        <dbReference type="ChEBI" id="CHEBI:30616"/>
        <dbReference type="ChEBI" id="CHEBI:33019"/>
        <dbReference type="ChEBI" id="CHEBI:33384"/>
        <dbReference type="ChEBI" id="CHEBI:78442"/>
        <dbReference type="ChEBI" id="CHEBI:78533"/>
        <dbReference type="ChEBI" id="CHEBI:456215"/>
        <dbReference type="EC" id="6.1.1.11"/>
    </reaction>
</comment>
<dbReference type="GO" id="GO:0006434">
    <property type="term" value="P:seryl-tRNA aminoacylation"/>
    <property type="evidence" value="ECO:0007669"/>
    <property type="project" value="UniProtKB-UniRule"/>
</dbReference>
<dbReference type="RefSeq" id="WP_176007623.1">
    <property type="nucleotide sequence ID" value="NZ_CP041372.2"/>
</dbReference>
<reference evidence="18" key="1">
    <citation type="submission" date="2019-07" db="EMBL/GenBank/DDBJ databases">
        <title>Bacillus alkalisoli sp. nov. isolated from saline soil.</title>
        <authorList>
            <person name="Sun J.-Q."/>
            <person name="Xu L."/>
        </authorList>
    </citation>
    <scope>NUCLEOTIDE SEQUENCE [LARGE SCALE GENOMIC DNA]</scope>
    <source>
        <strain evidence="18">M4U3P1</strain>
    </source>
</reference>
<dbReference type="GO" id="GO:0005524">
    <property type="term" value="F:ATP binding"/>
    <property type="evidence" value="ECO:0007669"/>
    <property type="project" value="UniProtKB-UniRule"/>
</dbReference>
<feature type="domain" description="Aminoacyl-transfer RNA synthetases class-II family profile" evidence="16">
    <location>
        <begin position="170"/>
        <end position="410"/>
    </location>
</feature>